<dbReference type="EMBL" id="JBEAFC010000004">
    <property type="protein sequence ID" value="KAL1560264.1"/>
    <property type="molecule type" value="Genomic_DNA"/>
</dbReference>
<reference evidence="1 2" key="1">
    <citation type="submission" date="2024-06" db="EMBL/GenBank/DDBJ databases">
        <title>A chromosome level genome sequence of Diviner's sage (Salvia divinorum).</title>
        <authorList>
            <person name="Ford S.A."/>
            <person name="Ro D.-K."/>
            <person name="Ness R.W."/>
            <person name="Phillips M.A."/>
        </authorList>
    </citation>
    <scope>NUCLEOTIDE SEQUENCE [LARGE SCALE GENOMIC DNA]</scope>
    <source>
        <strain evidence="1">SAF-2024a</strain>
        <tissue evidence="1">Leaf</tissue>
    </source>
</reference>
<proteinExistence type="predicted"/>
<sequence length="75" mass="8133">MASYAARSLLRSAARISIGVKPRASPSSFCPPSQNPLSASIFRTPVEMSSVSVASMLPYHTATVRKQRILKDQLL</sequence>
<dbReference type="AlphaFoldDB" id="A0ABD1HWG6"/>
<dbReference type="Proteomes" id="UP001567538">
    <property type="component" value="Unassembled WGS sequence"/>
</dbReference>
<evidence type="ECO:0000313" key="1">
    <source>
        <dbReference type="EMBL" id="KAL1560264.1"/>
    </source>
</evidence>
<gene>
    <name evidence="1" type="ORF">AAHA92_10496</name>
</gene>
<organism evidence="1 2">
    <name type="scientific">Salvia divinorum</name>
    <name type="common">Maria pastora</name>
    <name type="synonym">Diviner's sage</name>
    <dbReference type="NCBI Taxonomy" id="28513"/>
    <lineage>
        <taxon>Eukaryota</taxon>
        <taxon>Viridiplantae</taxon>
        <taxon>Streptophyta</taxon>
        <taxon>Embryophyta</taxon>
        <taxon>Tracheophyta</taxon>
        <taxon>Spermatophyta</taxon>
        <taxon>Magnoliopsida</taxon>
        <taxon>eudicotyledons</taxon>
        <taxon>Gunneridae</taxon>
        <taxon>Pentapetalae</taxon>
        <taxon>asterids</taxon>
        <taxon>lamiids</taxon>
        <taxon>Lamiales</taxon>
        <taxon>Lamiaceae</taxon>
        <taxon>Nepetoideae</taxon>
        <taxon>Mentheae</taxon>
        <taxon>Salviinae</taxon>
        <taxon>Salvia</taxon>
        <taxon>Salvia subgen. Calosphace</taxon>
    </lineage>
</organism>
<protein>
    <submittedName>
        <fullName evidence="1">Protein NUCLEAR FUSION DEFECTIVE 6, mitochondrial-like isoform X3</fullName>
    </submittedName>
</protein>
<name>A0ABD1HWG6_SALDI</name>
<evidence type="ECO:0000313" key="2">
    <source>
        <dbReference type="Proteomes" id="UP001567538"/>
    </source>
</evidence>
<keyword evidence="2" id="KW-1185">Reference proteome</keyword>
<accession>A0ABD1HWG6</accession>
<comment type="caution">
    <text evidence="1">The sequence shown here is derived from an EMBL/GenBank/DDBJ whole genome shotgun (WGS) entry which is preliminary data.</text>
</comment>